<dbReference type="Pfam" id="PF01363">
    <property type="entry name" value="FYVE"/>
    <property type="match status" value="1"/>
</dbReference>
<dbReference type="PROSITE" id="PS51514">
    <property type="entry name" value="BRX"/>
    <property type="match status" value="1"/>
</dbReference>
<dbReference type="EMBL" id="JABCRI010000007">
    <property type="protein sequence ID" value="KAF8403619.1"/>
    <property type="molecule type" value="Genomic_DNA"/>
</dbReference>
<dbReference type="InterPro" id="IPR025558">
    <property type="entry name" value="DUF4283"/>
</dbReference>
<dbReference type="InterPro" id="IPR051210">
    <property type="entry name" value="Ub_ligase/GEF_domain"/>
</dbReference>
<dbReference type="SUPFAM" id="SSF57903">
    <property type="entry name" value="FYVE/PHD zinc finger"/>
    <property type="match status" value="1"/>
</dbReference>
<feature type="compositionally biased region" description="Low complexity" evidence="8">
    <location>
        <begin position="1263"/>
        <end position="1273"/>
    </location>
</feature>
<dbReference type="PANTHER" id="PTHR22870:SF437">
    <property type="entry name" value="REGULATOR OF CHROMOSOME CONDENSATION (RCC1) FAMILY WITH FYVE ZINC FINGER DOMAIN-CONTAINING PROTEIN"/>
    <property type="match status" value="1"/>
</dbReference>
<dbReference type="SUPFAM" id="SSF50985">
    <property type="entry name" value="RCC1/BLIP-II"/>
    <property type="match status" value="1"/>
</dbReference>
<evidence type="ECO:0000259" key="11">
    <source>
        <dbReference type="PROSITE" id="PS51514"/>
    </source>
</evidence>
<evidence type="ECO:0000256" key="8">
    <source>
        <dbReference type="SAM" id="MobiDB-lite"/>
    </source>
</evidence>
<dbReference type="Pfam" id="PF08381">
    <property type="entry name" value="BRX"/>
    <property type="match status" value="1"/>
</dbReference>
<evidence type="ECO:0000256" key="7">
    <source>
        <dbReference type="SAM" id="Coils"/>
    </source>
</evidence>
<keyword evidence="4" id="KW-0862">Zinc</keyword>
<feature type="repeat" description="RCC1" evidence="6">
    <location>
        <begin position="1034"/>
        <end position="1085"/>
    </location>
</feature>
<dbReference type="Pfam" id="PF14111">
    <property type="entry name" value="DUF4283"/>
    <property type="match status" value="1"/>
</dbReference>
<dbReference type="SMART" id="SM00064">
    <property type="entry name" value="FYVE"/>
    <property type="match status" value="1"/>
</dbReference>
<feature type="domain" description="BRX" evidence="11">
    <location>
        <begin position="1454"/>
        <end position="1509"/>
    </location>
</feature>
<dbReference type="Pfam" id="PF16627">
    <property type="entry name" value="BRX_assoc"/>
    <property type="match status" value="1"/>
</dbReference>
<dbReference type="GO" id="GO:0008270">
    <property type="term" value="F:zinc ion binding"/>
    <property type="evidence" value="ECO:0007669"/>
    <property type="project" value="UniProtKB-KW"/>
</dbReference>
<dbReference type="InterPro" id="IPR000408">
    <property type="entry name" value="Reg_chr_condens"/>
</dbReference>
<dbReference type="CDD" id="cd13365">
    <property type="entry name" value="PH_PLC_plant-like"/>
    <property type="match status" value="1"/>
</dbReference>
<feature type="domain" description="PH" evidence="9">
    <location>
        <begin position="528"/>
        <end position="559"/>
    </location>
</feature>
<dbReference type="SUPFAM" id="SSF50729">
    <property type="entry name" value="PH domain-like"/>
    <property type="match status" value="1"/>
</dbReference>
<dbReference type="InterPro" id="IPR011993">
    <property type="entry name" value="PH-like_dom_sf"/>
</dbReference>
<proteinExistence type="predicted"/>
<protein>
    <submittedName>
        <fullName evidence="12">Uncharacterized protein</fullName>
    </submittedName>
</protein>
<feature type="repeat" description="RCC1" evidence="6">
    <location>
        <begin position="930"/>
        <end position="981"/>
    </location>
</feature>
<dbReference type="InterPro" id="IPR011011">
    <property type="entry name" value="Znf_FYVE_PHD"/>
</dbReference>
<dbReference type="FunFam" id="3.30.40.10:FF:000619">
    <property type="entry name" value="Putative E3 ubiquitin-protein ligase HERC1"/>
    <property type="match status" value="1"/>
</dbReference>
<dbReference type="Proteomes" id="UP000655225">
    <property type="component" value="Unassembled WGS sequence"/>
</dbReference>
<evidence type="ECO:0000256" key="2">
    <source>
        <dbReference type="ARBA" id="ARBA00022737"/>
    </source>
</evidence>
<evidence type="ECO:0000256" key="6">
    <source>
        <dbReference type="PROSITE-ProRule" id="PRU00235"/>
    </source>
</evidence>
<dbReference type="PANTHER" id="PTHR22870">
    <property type="entry name" value="REGULATOR OF CHROMOSOME CONDENSATION"/>
    <property type="match status" value="1"/>
</dbReference>
<feature type="repeat" description="RCC1" evidence="6">
    <location>
        <begin position="982"/>
        <end position="1033"/>
    </location>
</feature>
<dbReference type="InterPro" id="IPR027988">
    <property type="entry name" value="BRX_N"/>
</dbReference>
<comment type="caution">
    <text evidence="12">The sequence shown here is derived from an EMBL/GenBank/DDBJ whole genome shotgun (WGS) entry which is preliminary data.</text>
</comment>
<dbReference type="Pfam" id="PF25390">
    <property type="entry name" value="WD40_RLD"/>
    <property type="match status" value="1"/>
</dbReference>
<dbReference type="Gene3D" id="3.30.40.10">
    <property type="entry name" value="Zinc/RING finger domain, C3HC4 (zinc finger)"/>
    <property type="match status" value="1"/>
</dbReference>
<accession>A0A834Z9Y2</accession>
<keyword evidence="1" id="KW-0479">Metal-binding</keyword>
<reference evidence="12 13" key="1">
    <citation type="submission" date="2020-04" db="EMBL/GenBank/DDBJ databases">
        <title>Plant Genome Project.</title>
        <authorList>
            <person name="Zhang R.-G."/>
        </authorList>
    </citation>
    <scope>NUCLEOTIDE SEQUENCE [LARGE SCALE GENOMIC DNA]</scope>
    <source>
        <strain evidence="12">YNK0</strain>
        <tissue evidence="12">Leaf</tissue>
    </source>
</reference>
<evidence type="ECO:0000256" key="4">
    <source>
        <dbReference type="ARBA" id="ARBA00022833"/>
    </source>
</evidence>
<evidence type="ECO:0000256" key="5">
    <source>
        <dbReference type="PROSITE-ProRule" id="PRU00091"/>
    </source>
</evidence>
<dbReference type="Gene3D" id="2.30.29.30">
    <property type="entry name" value="Pleckstrin-homology domain (PH domain)/Phosphotyrosine-binding domain (PTB)"/>
    <property type="match status" value="1"/>
</dbReference>
<feature type="region of interest" description="Disordered" evidence="8">
    <location>
        <begin position="563"/>
        <end position="615"/>
    </location>
</feature>
<evidence type="ECO:0000313" key="13">
    <source>
        <dbReference type="Proteomes" id="UP000655225"/>
    </source>
</evidence>
<feature type="repeat" description="RCC1" evidence="6">
    <location>
        <begin position="866"/>
        <end position="917"/>
    </location>
</feature>
<dbReference type="FunFam" id="2.130.10.30:FF:000028">
    <property type="entry name" value="PH, RCC1 and FYVE domains-containing protein 1"/>
    <property type="match status" value="1"/>
</dbReference>
<feature type="repeat" description="RCC1" evidence="6">
    <location>
        <begin position="759"/>
        <end position="810"/>
    </location>
</feature>
<evidence type="ECO:0000313" key="12">
    <source>
        <dbReference type="EMBL" id="KAF8403619.1"/>
    </source>
</evidence>
<dbReference type="PROSITE" id="PS50012">
    <property type="entry name" value="RCC1_3"/>
    <property type="match status" value="7"/>
</dbReference>
<keyword evidence="13" id="KW-1185">Reference proteome</keyword>
<dbReference type="PROSITE" id="PS50003">
    <property type="entry name" value="PH_DOMAIN"/>
    <property type="match status" value="1"/>
</dbReference>
<feature type="coiled-coil region" evidence="7">
    <location>
        <begin position="1296"/>
        <end position="1372"/>
    </location>
</feature>
<dbReference type="PRINTS" id="PR00633">
    <property type="entry name" value="RCCNDNSATION"/>
</dbReference>
<dbReference type="CDD" id="cd00065">
    <property type="entry name" value="FYVE_like_SF"/>
    <property type="match status" value="1"/>
</dbReference>
<dbReference type="InterPro" id="IPR017455">
    <property type="entry name" value="Znf_FYVE-rel"/>
</dbReference>
<feature type="repeat" description="RCC1" evidence="6">
    <location>
        <begin position="811"/>
        <end position="865"/>
    </location>
</feature>
<dbReference type="InterPro" id="IPR000306">
    <property type="entry name" value="Znf_FYVE"/>
</dbReference>
<name>A0A834Z9Y2_TETSI</name>
<keyword evidence="7" id="KW-0175">Coiled coil</keyword>
<evidence type="ECO:0000256" key="1">
    <source>
        <dbReference type="ARBA" id="ARBA00022723"/>
    </source>
</evidence>
<dbReference type="Pfam" id="PF16457">
    <property type="entry name" value="PH_12"/>
    <property type="match status" value="1"/>
</dbReference>
<gene>
    <name evidence="12" type="ORF">HHK36_011723</name>
</gene>
<feature type="region of interest" description="Disordered" evidence="8">
    <location>
        <begin position="281"/>
        <end position="300"/>
    </location>
</feature>
<feature type="repeat" description="RCC1" evidence="6">
    <location>
        <begin position="697"/>
        <end position="758"/>
    </location>
</feature>
<dbReference type="Gene3D" id="2.130.10.30">
    <property type="entry name" value="Regulator of chromosome condensation 1/beta-lactamase-inhibitor protein II"/>
    <property type="match status" value="3"/>
</dbReference>
<dbReference type="InterPro" id="IPR013591">
    <property type="entry name" value="Brevis_radix_dom"/>
</dbReference>
<dbReference type="InterPro" id="IPR001849">
    <property type="entry name" value="PH_domain"/>
</dbReference>
<dbReference type="PROSITE" id="PS50178">
    <property type="entry name" value="ZF_FYVE"/>
    <property type="match status" value="1"/>
</dbReference>
<feature type="compositionally biased region" description="Polar residues" evidence="8">
    <location>
        <begin position="573"/>
        <end position="601"/>
    </location>
</feature>
<keyword evidence="3 5" id="KW-0863">Zinc-finger</keyword>
<feature type="region of interest" description="Disordered" evidence="8">
    <location>
        <begin position="1263"/>
        <end position="1291"/>
    </location>
</feature>
<dbReference type="Pfam" id="PF13713">
    <property type="entry name" value="BRX_N"/>
    <property type="match status" value="1"/>
</dbReference>
<sequence>MQNPRAASGGEGTSSYKPPDSPLSYAAVLGKMPPSSTQNVVIPLKKPGVYRGEPTILFSEEESLQLAAPHRLSLVVKCSYGRPSLDVIKTHMKKSAGIRLDFSVGILDTRHLLFRFASEEDYLMIWLKEVLYINGYLFRFFKWTPSFLSGAEPSIVPTWVSFPNLPLHLFNETALISIGSIFGKVLKIDGATKALTRPSVARICIEMDILKPNPERFWLGLGDHGRWQTVEYEKKSQFCVTCKKRGHNIISCSDLERGLPSPKTATSREIAVINLDPHTSSISDQNIEQESGLPQSSVAGEERSINRSCAELTNPPIPELDQEQIPKSYCTTKETSPVEIVNGKADLTIANSEILTPYVSDCLHSNGGSTLHKKTVTTVEYTKEDRIAALVQSQPDRNLELNEPKIIENSEVLSGFHRKPKDFVHESHFLMSRMERMTTNLTRTGPVERDTEQAITALKKGAYLLKYGRRGKPKFCPFRLANDESFLIWLSGKEEKRLKLSHVSRIISGQRTPNFKRCPRPEKECQSFSLIYNDRSLDLICKDKDEAEAWINGLKALISPGHHRKWRTESRSDGVSSEANSPRTYTRRSSPLSSPFGSGNSLPKDGGPLRLHSPYESPPKIFSDKAFSDVILSAVPPRGFFPSDSASVSVHSLSSGGSDSITGHMKGITMDAFRVSLSSAVSSSSQGSGHDDGDALGDVFIWGEGTGDGILGGGTNSVGSSSGVKVDSFVPKPLESAVVLDVQNIACGRRHAALVTKQGEIFSWGEESGGRLGHGVDSDVSHPKLIDALGCTNIELLACGEYHMCAVTLSGDLYTWGDGTYNFGLLGHGNEVSHWVPKRVNWPLEGIHVSSISCGPWHTAVVTSAGQLFTFGDGTFGVLGHGDRRSVSIPREVESLKGLRTVRAACGVWHTAAVVEVMVGTSSSSNCSSGKLFTWGDGDKGRLGHGDKEPKLEPTCVAALVEPNFCQVSCGHSLTVALTTSGQVYTMGSPIYGQLGNPQADGKHPTRVEGKLLKNFVEEIACGASHIAVLTSRTEVYTWGKGANGRLGHGDTEDKSSPSLVEALKDKQVKSIACGTNFTAAICLHKWVSGVDQSMCSGCRLLFNFKRKRHNCYNCGLVFCHSCSSKKSLKASMAPNPNKPYRVCDNCFGKLRKVIETDSSSHYAVSRRGSINQGLNELVEKDEKLDSRSHGQLGRFSSMDSFKQVESRTSKRNKKLEFNSSRVSPIPNGGSQWGALNISKSFNPVFGTSKKFFSASVPGSRIASRATSPISRRPSPPRSTTPTPTLGGLTSPKIVVDDAKRTNDGLSEEVHKLRAQVETLTRKAQLQEIELERAAKQLKEAITIAGEETAKCKAAKEVIKSLTAQLKDMARNGKSPSFSSFSSNPASSDVSNAAIDRLNGPMTCHEPDSNGLSNLVLSNGSSITSNRNSSQNKLGHSEAITRNGSRTEGVPNQDEWVEQDEPGVYITFTSLPGGVKDLRRVRFSRKRFSEKQAEQWWTENRARVHDRYNVHMVDKSSVGVGSEDLAH</sequence>
<dbReference type="PROSITE" id="PS00626">
    <property type="entry name" value="RCC1_2"/>
    <property type="match status" value="4"/>
</dbReference>
<dbReference type="InterPro" id="IPR058923">
    <property type="entry name" value="RCC1-like_dom"/>
</dbReference>
<evidence type="ECO:0000259" key="9">
    <source>
        <dbReference type="PROSITE" id="PS50003"/>
    </source>
</evidence>
<dbReference type="FunFam" id="2.130.10.30:FF:000031">
    <property type="entry name" value="PH, RCC1 and FYVE domains-containing protein 1"/>
    <property type="match status" value="1"/>
</dbReference>
<evidence type="ECO:0000256" key="3">
    <source>
        <dbReference type="ARBA" id="ARBA00022771"/>
    </source>
</evidence>
<feature type="region of interest" description="Disordered" evidence="8">
    <location>
        <begin position="1182"/>
        <end position="1224"/>
    </location>
</feature>
<feature type="domain" description="FYVE-type" evidence="10">
    <location>
        <begin position="1090"/>
        <end position="1152"/>
    </location>
</feature>
<feature type="compositionally biased region" description="Low complexity" evidence="8">
    <location>
        <begin position="1280"/>
        <end position="1291"/>
    </location>
</feature>
<evidence type="ECO:0000259" key="10">
    <source>
        <dbReference type="PROSITE" id="PS50178"/>
    </source>
</evidence>
<dbReference type="OrthoDB" id="5981550at2759"/>
<dbReference type="OMA" id="HESHFLM"/>
<organism evidence="12 13">
    <name type="scientific">Tetracentron sinense</name>
    <name type="common">Spur-leaf</name>
    <dbReference type="NCBI Taxonomy" id="13715"/>
    <lineage>
        <taxon>Eukaryota</taxon>
        <taxon>Viridiplantae</taxon>
        <taxon>Streptophyta</taxon>
        <taxon>Embryophyta</taxon>
        <taxon>Tracheophyta</taxon>
        <taxon>Spermatophyta</taxon>
        <taxon>Magnoliopsida</taxon>
        <taxon>Trochodendrales</taxon>
        <taxon>Trochodendraceae</taxon>
        <taxon>Tetracentron</taxon>
    </lineage>
</organism>
<feature type="compositionally biased region" description="Polar residues" evidence="8">
    <location>
        <begin position="281"/>
        <end position="298"/>
    </location>
</feature>
<dbReference type="InterPro" id="IPR009091">
    <property type="entry name" value="RCC1/BLIP-II"/>
</dbReference>
<keyword evidence="2" id="KW-0677">Repeat</keyword>
<dbReference type="InterPro" id="IPR013083">
    <property type="entry name" value="Znf_RING/FYVE/PHD"/>
</dbReference>